<feature type="transmembrane region" description="Helical" evidence="7">
    <location>
        <begin position="267"/>
        <end position="286"/>
    </location>
</feature>
<feature type="region of interest" description="Disordered" evidence="6">
    <location>
        <begin position="1"/>
        <end position="143"/>
    </location>
</feature>
<feature type="domain" description="RDD" evidence="8">
    <location>
        <begin position="158"/>
        <end position="305"/>
    </location>
</feature>
<sequence>MSEYGSNPPRDPRDDGSGDGTQKNGEQPPQYGQPQYGQPPQYGQNQPGQNPPGQNQYGQGQNQPGQYGGPPEYGSPQQPAQYGQQPYGQQNQPGQNQYGQNPYAQGQPGQSSYGQQPYGQPAYGQFGSQPYGNQPYGSQPYGNPMHGGGAIPANVEFATMGRRLGAFLIDAVILGVVLGLLGVLLLGLAASGTDFEDPDSVNSALESSAVSTAYLAFWLISFLFSLAYQIGLVALKGATVGKMILGIRIVRTEDGQVPGWVPAILRWLIPFVGSFVCGIGQVVVYLSPFFDSSGRRQGWHDMAAKTVVIKV</sequence>
<dbReference type="PANTHER" id="PTHR36115">
    <property type="entry name" value="PROLINE-RICH ANTIGEN HOMOLOG-RELATED"/>
    <property type="match status" value="1"/>
</dbReference>
<keyword evidence="2" id="KW-1003">Cell membrane</keyword>
<keyword evidence="3 7" id="KW-0812">Transmembrane</keyword>
<feature type="compositionally biased region" description="Polar residues" evidence="6">
    <location>
        <begin position="128"/>
        <end position="141"/>
    </location>
</feature>
<feature type="transmembrane region" description="Helical" evidence="7">
    <location>
        <begin position="212"/>
        <end position="235"/>
    </location>
</feature>
<evidence type="ECO:0000259" key="8">
    <source>
        <dbReference type="Pfam" id="PF06271"/>
    </source>
</evidence>
<dbReference type="InterPro" id="IPR010432">
    <property type="entry name" value="RDD"/>
</dbReference>
<reference evidence="9 10" key="1">
    <citation type="submission" date="2021-05" db="EMBL/GenBank/DDBJ databases">
        <title>Kineosporia and Streptomyces sp. nov. two new marine actinobacteria isolated from Coral.</title>
        <authorList>
            <person name="Buangrab K."/>
            <person name="Sutthacheep M."/>
            <person name="Yeemin T."/>
            <person name="Harunari E."/>
            <person name="Igarashi Y."/>
            <person name="Kanchanasin P."/>
            <person name="Tanasupawat S."/>
            <person name="Phongsopitanun W."/>
        </authorList>
    </citation>
    <scope>NUCLEOTIDE SEQUENCE [LARGE SCALE GENOMIC DNA]</scope>
    <source>
        <strain evidence="9 10">J2-2</strain>
    </source>
</reference>
<feature type="compositionally biased region" description="Low complexity" evidence="6">
    <location>
        <begin position="24"/>
        <end position="127"/>
    </location>
</feature>
<organism evidence="9 10">
    <name type="scientific">Kineosporia corallincola</name>
    <dbReference type="NCBI Taxonomy" id="2835133"/>
    <lineage>
        <taxon>Bacteria</taxon>
        <taxon>Bacillati</taxon>
        <taxon>Actinomycetota</taxon>
        <taxon>Actinomycetes</taxon>
        <taxon>Kineosporiales</taxon>
        <taxon>Kineosporiaceae</taxon>
        <taxon>Kineosporia</taxon>
    </lineage>
</organism>
<evidence type="ECO:0000256" key="6">
    <source>
        <dbReference type="SAM" id="MobiDB-lite"/>
    </source>
</evidence>
<evidence type="ECO:0000256" key="3">
    <source>
        <dbReference type="ARBA" id="ARBA00022692"/>
    </source>
</evidence>
<keyword evidence="5 7" id="KW-0472">Membrane</keyword>
<evidence type="ECO:0000256" key="5">
    <source>
        <dbReference type="ARBA" id="ARBA00023136"/>
    </source>
</evidence>
<feature type="transmembrane region" description="Helical" evidence="7">
    <location>
        <begin position="167"/>
        <end position="192"/>
    </location>
</feature>
<keyword evidence="4 7" id="KW-1133">Transmembrane helix</keyword>
<comment type="caution">
    <text evidence="9">The sequence shown here is derived from an EMBL/GenBank/DDBJ whole genome shotgun (WGS) entry which is preliminary data.</text>
</comment>
<evidence type="ECO:0000256" key="1">
    <source>
        <dbReference type="ARBA" id="ARBA00004651"/>
    </source>
</evidence>
<name>A0ABS5TCS9_9ACTN</name>
<gene>
    <name evidence="9" type="ORF">KIH74_08145</name>
</gene>
<evidence type="ECO:0000313" key="10">
    <source>
        <dbReference type="Proteomes" id="UP001197247"/>
    </source>
</evidence>
<keyword evidence="10" id="KW-1185">Reference proteome</keyword>
<proteinExistence type="predicted"/>
<evidence type="ECO:0000256" key="4">
    <source>
        <dbReference type="ARBA" id="ARBA00022989"/>
    </source>
</evidence>
<protein>
    <submittedName>
        <fullName evidence="9">RDD family protein</fullName>
    </submittedName>
</protein>
<evidence type="ECO:0000313" key="9">
    <source>
        <dbReference type="EMBL" id="MBT0768892.1"/>
    </source>
</evidence>
<comment type="subcellular location">
    <subcellularLocation>
        <location evidence="1">Cell membrane</location>
        <topology evidence="1">Multi-pass membrane protein</topology>
    </subcellularLocation>
</comment>
<evidence type="ECO:0000256" key="2">
    <source>
        <dbReference type="ARBA" id="ARBA00022475"/>
    </source>
</evidence>
<accession>A0ABS5TCS9</accession>
<dbReference type="InterPro" id="IPR051791">
    <property type="entry name" value="Pra-immunoreactive"/>
</dbReference>
<dbReference type="EMBL" id="JAHBAY010000003">
    <property type="protein sequence ID" value="MBT0768892.1"/>
    <property type="molecule type" value="Genomic_DNA"/>
</dbReference>
<dbReference type="Proteomes" id="UP001197247">
    <property type="component" value="Unassembled WGS sequence"/>
</dbReference>
<dbReference type="Pfam" id="PF06271">
    <property type="entry name" value="RDD"/>
    <property type="match status" value="1"/>
</dbReference>
<dbReference type="PANTHER" id="PTHR36115:SF4">
    <property type="entry name" value="MEMBRANE PROTEIN"/>
    <property type="match status" value="1"/>
</dbReference>
<dbReference type="RefSeq" id="WP_214155196.1">
    <property type="nucleotide sequence ID" value="NZ_JAHBAY010000003.1"/>
</dbReference>
<evidence type="ECO:0000256" key="7">
    <source>
        <dbReference type="SAM" id="Phobius"/>
    </source>
</evidence>